<dbReference type="Pfam" id="PF14533">
    <property type="entry name" value="USP7_C2"/>
    <property type="match status" value="1"/>
</dbReference>
<comment type="similarity">
    <text evidence="2">Belongs to the peptidase C19 family.</text>
</comment>
<gene>
    <name evidence="10" type="ORF">BJ508DRAFT_180574</name>
</gene>
<feature type="domain" description="MATH" evidence="8">
    <location>
        <begin position="18"/>
        <end position="146"/>
    </location>
</feature>
<dbReference type="InterPro" id="IPR024729">
    <property type="entry name" value="USP7_ICP0-binding_dom"/>
</dbReference>
<proteinExistence type="inferred from homology"/>
<dbReference type="InterPro" id="IPR002083">
    <property type="entry name" value="MATH/TRAF_dom"/>
</dbReference>
<evidence type="ECO:0000256" key="7">
    <source>
        <dbReference type="ARBA" id="ARBA00022807"/>
    </source>
</evidence>
<dbReference type="SMART" id="SM00061">
    <property type="entry name" value="MATH"/>
    <property type="match status" value="1"/>
</dbReference>
<evidence type="ECO:0000256" key="1">
    <source>
        <dbReference type="ARBA" id="ARBA00000707"/>
    </source>
</evidence>
<dbReference type="GO" id="GO:0006508">
    <property type="term" value="P:proteolysis"/>
    <property type="evidence" value="ECO:0007669"/>
    <property type="project" value="UniProtKB-KW"/>
</dbReference>
<dbReference type="OrthoDB" id="289038at2759"/>
<dbReference type="GO" id="GO:0004843">
    <property type="term" value="F:cysteine-type deubiquitinase activity"/>
    <property type="evidence" value="ECO:0007669"/>
    <property type="project" value="UniProtKB-EC"/>
</dbReference>
<dbReference type="PANTHER" id="PTHR24006">
    <property type="entry name" value="UBIQUITIN CARBOXYL-TERMINAL HYDROLASE"/>
    <property type="match status" value="1"/>
</dbReference>
<keyword evidence="5" id="KW-0833">Ubl conjugation pathway</keyword>
<dbReference type="SUPFAM" id="SSF54001">
    <property type="entry name" value="Cysteine proteinases"/>
    <property type="match status" value="1"/>
</dbReference>
<dbReference type="PROSITE" id="PS50144">
    <property type="entry name" value="MATH"/>
    <property type="match status" value="1"/>
</dbReference>
<dbReference type="InterPro" id="IPR001394">
    <property type="entry name" value="Peptidase_C19_UCH"/>
</dbReference>
<dbReference type="AlphaFoldDB" id="A0A3N4HUV9"/>
<protein>
    <recommendedName>
        <fullName evidence="3">ubiquitinyl hydrolase 1</fullName>
        <ecNumber evidence="3">3.4.19.12</ecNumber>
    </recommendedName>
</protein>
<keyword evidence="7" id="KW-0788">Thiol protease</keyword>
<evidence type="ECO:0000313" key="10">
    <source>
        <dbReference type="EMBL" id="RPA76856.1"/>
    </source>
</evidence>
<dbReference type="InterPro" id="IPR008974">
    <property type="entry name" value="TRAF-like"/>
</dbReference>
<sequence length="1103" mass="127521">MKKIVFSPLDPEYETIDEQVSTWDINEWRKMPRKVRGPIFEAGGHPWRILFFPMGNNVEYASVYLEHAYEPAPPEGWYACVQFALVLWNPNEPSHYVHHQAHHRFTKEDGDWGFTRFAEFRKLFSVQEGKKRPLVEEESCKLTAYVRVVKDPTGILWHNFLNYDSKKETGYVGLRNQGATCYLNSLIQSLYVTNSFRRAVFQIPTENEDLSNSALALQRLFYQLQNAKDAIDTNELTKSFGWDAKQIFAQQDVQELSRKLMESLEEKMKGTEAENALANMFVGKMRTYINCINVEYESSRVEDYWDIQLNVRGMGNLEKSFEDYIGVETLEGDNKYFAEGHGLQDAKKGVIFETFPSVMHLHLKRFEYDYMRDEMMKVNDYYEFPLKFDASPYLADDADKSEPWTYVLHGVLVHSGDFNAGHYYAYLKPTKNGHFFRFDDERVTRATELEVTRDNYGGDHGANGVQNRNEYARINTSVKRSMSAYMLVYIRESRIDEILPELTPEDTPAHLERRFEEERALREAKRKERDEQHLYLEVKTAHEKIFRQHQGIDLCDWEGKDPKAQQAESHKVLRAQTVGQFSQMLAEQLGTTPDKIRLWVMVNRQNKTVRPDTWLTDMEQTIEDAANKHASKNQAFRLWVETHDDLLKSPSVSDPKAANNSAFLLFIKYFDAKNQCLKGFGTMYVKKQDKVSDLLKPLCELMGWPEKMGIKLFEEIKPQMIEPMKPKQTFQQAEIQDGDIICFQEDLSPAQLVASMQSLSVTNAPERIAEIQNGNTGAIADAKEFYEYLANKVTVVFTPKVAESGLPIFELDLHKKILYDQLAQRVADHLHASPTHIRFTTVSPNGVVRGVVKRSSTQRLDQIIIPTMTYNMNNNTNNNTFTLLYEVLELSLSELETKKAVRVIWLPEGISKEEQFEFLVAKQGQLVDLFGDLKEKAKIKDEDAQRVRFFLASSGKYQKDLDDNFHVAGLQDFNTLYAELVPQEELEMKEDERIVTAFHFYREPSKNHVNGVPFKFVVRNGEPFSETRARLQKRTGIKGKQFEKIKFSIVFKAAFSKPRYLEDVVDDVLSDLLGEEDVLGLDHVDKSARGGLWGRAETAIFIR</sequence>
<evidence type="ECO:0000256" key="5">
    <source>
        <dbReference type="ARBA" id="ARBA00022786"/>
    </source>
</evidence>
<dbReference type="Pfam" id="PF22486">
    <property type="entry name" value="MATH_2"/>
    <property type="match status" value="1"/>
</dbReference>
<dbReference type="InterPro" id="IPR038765">
    <property type="entry name" value="Papain-like_cys_pep_sf"/>
</dbReference>
<dbReference type="CDD" id="cd02659">
    <property type="entry name" value="peptidase_C19C"/>
    <property type="match status" value="1"/>
</dbReference>
<evidence type="ECO:0000256" key="3">
    <source>
        <dbReference type="ARBA" id="ARBA00012759"/>
    </source>
</evidence>
<keyword evidence="11" id="KW-1185">Reference proteome</keyword>
<dbReference type="GO" id="GO:0005634">
    <property type="term" value="C:nucleus"/>
    <property type="evidence" value="ECO:0007669"/>
    <property type="project" value="TreeGrafter"/>
</dbReference>
<evidence type="ECO:0000256" key="6">
    <source>
        <dbReference type="ARBA" id="ARBA00022801"/>
    </source>
</evidence>
<dbReference type="GO" id="GO:0005829">
    <property type="term" value="C:cytosol"/>
    <property type="evidence" value="ECO:0007669"/>
    <property type="project" value="TreeGrafter"/>
</dbReference>
<dbReference type="Gene3D" id="3.90.70.10">
    <property type="entry name" value="Cysteine proteinases"/>
    <property type="match status" value="1"/>
</dbReference>
<keyword evidence="4" id="KW-0645">Protease</keyword>
<dbReference type="FunFam" id="3.90.70.10:FF:000044">
    <property type="entry name" value="Ubiquitin carboxyl-terminal hydrolase 13"/>
    <property type="match status" value="1"/>
</dbReference>
<dbReference type="GO" id="GO:0016579">
    <property type="term" value="P:protein deubiquitination"/>
    <property type="evidence" value="ECO:0007669"/>
    <property type="project" value="InterPro"/>
</dbReference>
<dbReference type="Pfam" id="PF00443">
    <property type="entry name" value="UCH"/>
    <property type="match status" value="1"/>
</dbReference>
<feature type="domain" description="USP" evidence="9">
    <location>
        <begin position="172"/>
        <end position="492"/>
    </location>
</feature>
<dbReference type="InterPro" id="IPR050164">
    <property type="entry name" value="Peptidase_C19"/>
</dbReference>
<dbReference type="InterPro" id="IPR028889">
    <property type="entry name" value="USP"/>
</dbReference>
<dbReference type="GO" id="GO:0031647">
    <property type="term" value="P:regulation of protein stability"/>
    <property type="evidence" value="ECO:0007669"/>
    <property type="project" value="TreeGrafter"/>
</dbReference>
<dbReference type="FunFam" id="2.60.210.10:FF:000011">
    <property type="entry name" value="Ubiquitin carboxyl-terminal hydrolase 7"/>
    <property type="match status" value="1"/>
</dbReference>
<evidence type="ECO:0000259" key="9">
    <source>
        <dbReference type="PROSITE" id="PS50235"/>
    </source>
</evidence>
<reference evidence="10 11" key="1">
    <citation type="journal article" date="2018" name="Nat. Ecol. Evol.">
        <title>Pezizomycetes genomes reveal the molecular basis of ectomycorrhizal truffle lifestyle.</title>
        <authorList>
            <person name="Murat C."/>
            <person name="Payen T."/>
            <person name="Noel B."/>
            <person name="Kuo A."/>
            <person name="Morin E."/>
            <person name="Chen J."/>
            <person name="Kohler A."/>
            <person name="Krizsan K."/>
            <person name="Balestrini R."/>
            <person name="Da Silva C."/>
            <person name="Montanini B."/>
            <person name="Hainaut M."/>
            <person name="Levati E."/>
            <person name="Barry K.W."/>
            <person name="Belfiori B."/>
            <person name="Cichocki N."/>
            <person name="Clum A."/>
            <person name="Dockter R.B."/>
            <person name="Fauchery L."/>
            <person name="Guy J."/>
            <person name="Iotti M."/>
            <person name="Le Tacon F."/>
            <person name="Lindquist E.A."/>
            <person name="Lipzen A."/>
            <person name="Malagnac F."/>
            <person name="Mello A."/>
            <person name="Molinier V."/>
            <person name="Miyauchi S."/>
            <person name="Poulain J."/>
            <person name="Riccioni C."/>
            <person name="Rubini A."/>
            <person name="Sitrit Y."/>
            <person name="Splivallo R."/>
            <person name="Traeger S."/>
            <person name="Wang M."/>
            <person name="Zifcakova L."/>
            <person name="Wipf D."/>
            <person name="Zambonelli A."/>
            <person name="Paolocci F."/>
            <person name="Nowrousian M."/>
            <person name="Ottonello S."/>
            <person name="Baldrian P."/>
            <person name="Spatafora J.W."/>
            <person name="Henrissat B."/>
            <person name="Nagy L.G."/>
            <person name="Aury J.M."/>
            <person name="Wincker P."/>
            <person name="Grigoriev I.V."/>
            <person name="Bonfante P."/>
            <person name="Martin F.M."/>
        </authorList>
    </citation>
    <scope>NUCLEOTIDE SEQUENCE [LARGE SCALE GENOMIC DNA]</scope>
    <source>
        <strain evidence="10 11">RN42</strain>
    </source>
</reference>
<dbReference type="InterPro" id="IPR018200">
    <property type="entry name" value="USP_CS"/>
</dbReference>
<name>A0A3N4HUV9_ASCIM</name>
<dbReference type="PROSITE" id="PS00973">
    <property type="entry name" value="USP_2"/>
    <property type="match status" value="1"/>
</dbReference>
<evidence type="ECO:0000259" key="8">
    <source>
        <dbReference type="PROSITE" id="PS50144"/>
    </source>
</evidence>
<dbReference type="InterPro" id="IPR029346">
    <property type="entry name" value="USP_C"/>
</dbReference>
<evidence type="ECO:0000256" key="4">
    <source>
        <dbReference type="ARBA" id="ARBA00022670"/>
    </source>
</evidence>
<dbReference type="EC" id="3.4.19.12" evidence="3"/>
<dbReference type="Gene3D" id="3.10.20.90">
    <property type="entry name" value="Phosphatidylinositol 3-kinase Catalytic Subunit, Chain A, domain 1"/>
    <property type="match status" value="2"/>
</dbReference>
<keyword evidence="6 10" id="KW-0378">Hydrolase</keyword>
<dbReference type="Gene3D" id="2.60.210.10">
    <property type="entry name" value="Apoptosis, Tumor Necrosis Factor Receptor Associated Protein 2, Chain A"/>
    <property type="match status" value="1"/>
</dbReference>
<evidence type="ECO:0000313" key="11">
    <source>
        <dbReference type="Proteomes" id="UP000275078"/>
    </source>
</evidence>
<dbReference type="Pfam" id="PF12436">
    <property type="entry name" value="USP7_ICP0_bdg"/>
    <property type="match status" value="1"/>
</dbReference>
<accession>A0A3N4HUV9</accession>
<dbReference type="STRING" id="1160509.A0A3N4HUV9"/>
<dbReference type="EMBL" id="ML119736">
    <property type="protein sequence ID" value="RPA76856.1"/>
    <property type="molecule type" value="Genomic_DNA"/>
</dbReference>
<comment type="catalytic activity">
    <reaction evidence="1">
        <text>Thiol-dependent hydrolysis of ester, thioester, amide, peptide and isopeptide bonds formed by the C-terminal Gly of ubiquitin (a 76-residue protein attached to proteins as an intracellular targeting signal).</text>
        <dbReference type="EC" id="3.4.19.12"/>
    </reaction>
</comment>
<evidence type="ECO:0000256" key="2">
    <source>
        <dbReference type="ARBA" id="ARBA00009085"/>
    </source>
</evidence>
<dbReference type="PROSITE" id="PS00972">
    <property type="entry name" value="USP_1"/>
    <property type="match status" value="1"/>
</dbReference>
<dbReference type="PANTHER" id="PTHR24006:SF644">
    <property type="entry name" value="UBIQUITIN CARBOXYL-TERMINAL HYDROLASE 7"/>
    <property type="match status" value="1"/>
</dbReference>
<dbReference type="SUPFAM" id="SSF49599">
    <property type="entry name" value="TRAF domain-like"/>
    <property type="match status" value="1"/>
</dbReference>
<dbReference type="PROSITE" id="PS50235">
    <property type="entry name" value="USP_3"/>
    <property type="match status" value="1"/>
</dbReference>
<organism evidence="10 11">
    <name type="scientific">Ascobolus immersus RN42</name>
    <dbReference type="NCBI Taxonomy" id="1160509"/>
    <lineage>
        <taxon>Eukaryota</taxon>
        <taxon>Fungi</taxon>
        <taxon>Dikarya</taxon>
        <taxon>Ascomycota</taxon>
        <taxon>Pezizomycotina</taxon>
        <taxon>Pezizomycetes</taxon>
        <taxon>Pezizales</taxon>
        <taxon>Ascobolaceae</taxon>
        <taxon>Ascobolus</taxon>
    </lineage>
</organism>
<dbReference type="Proteomes" id="UP000275078">
    <property type="component" value="Unassembled WGS sequence"/>
</dbReference>